<sequence>MSISVIIKIIVTVLILTGTVLSILSAYGILRLPDVYTRTHAATKSTTLGVLCTLLGTFLYFWYTQGMVSIRLILGIFFVFITAPVAGHLICRAAYRSGVKLAPESIQDDLKELVDQEQNEKRKSDGQNN</sequence>
<dbReference type="Pfam" id="PF03334">
    <property type="entry name" value="PhaG_MnhG_YufB"/>
    <property type="match status" value="1"/>
</dbReference>
<evidence type="ECO:0000256" key="1">
    <source>
        <dbReference type="ARBA" id="ARBA00004141"/>
    </source>
</evidence>
<proteinExistence type="inferred from homology"/>
<evidence type="ECO:0000313" key="5">
    <source>
        <dbReference type="Proteomes" id="UP000189464"/>
    </source>
</evidence>
<keyword evidence="3" id="KW-0472">Membrane</keyword>
<dbReference type="NCBIfam" id="TIGR01300">
    <property type="entry name" value="CPA3_mnhG_phaG"/>
    <property type="match status" value="1"/>
</dbReference>
<dbReference type="NCBIfam" id="NF009314">
    <property type="entry name" value="PRK12674.1-2"/>
    <property type="match status" value="1"/>
</dbReference>
<evidence type="ECO:0000256" key="2">
    <source>
        <dbReference type="ARBA" id="ARBA00008404"/>
    </source>
</evidence>
<evidence type="ECO:0000313" key="4">
    <source>
        <dbReference type="EMBL" id="AQS58994.1"/>
    </source>
</evidence>
<comment type="similarity">
    <text evidence="2">Belongs to the CPA3 antiporters (TC 2.A.63) subunit G family.</text>
</comment>
<dbReference type="PANTHER" id="PTHR34703">
    <property type="entry name" value="ANTIPORTER SUBUNIT MNHG2-RELATED"/>
    <property type="match status" value="1"/>
</dbReference>
<keyword evidence="5" id="KW-1185">Reference proteome</keyword>
<reference evidence="4 5" key="1">
    <citation type="journal article" date="2016" name="Int. J. Syst. Evol. Microbiol.">
        <title>Desulfotomaculum ferrireducens sp. nov., a moderately thermophilic sulfate-reducing and dissimilatory Fe(III)-reducing bacterium isolated from compost.</title>
        <authorList>
            <person name="Yang G."/>
            <person name="Guo J."/>
            <person name="Zhuang L."/>
            <person name="Yuan Y."/>
            <person name="Zhou S."/>
        </authorList>
    </citation>
    <scope>NUCLEOTIDE SEQUENCE [LARGE SCALE GENOMIC DNA]</scope>
    <source>
        <strain evidence="4 5">GSS09</strain>
    </source>
</reference>
<keyword evidence="3" id="KW-1133">Transmembrane helix</keyword>
<dbReference type="STRING" id="1833852.B0537_07820"/>
<dbReference type="PANTHER" id="PTHR34703:SF1">
    <property type="entry name" value="ANTIPORTER SUBUNIT MNHG2-RELATED"/>
    <property type="match status" value="1"/>
</dbReference>
<feature type="transmembrane region" description="Helical" evidence="3">
    <location>
        <begin position="6"/>
        <end position="30"/>
    </location>
</feature>
<dbReference type="AlphaFoldDB" id="A0A1S6IW50"/>
<dbReference type="RefSeq" id="WP_077714032.1">
    <property type="nucleotide sequence ID" value="NZ_CP019698.1"/>
</dbReference>
<dbReference type="OrthoDB" id="9806575at2"/>
<name>A0A1S6IW50_9FIRM</name>
<dbReference type="GO" id="GO:0015385">
    <property type="term" value="F:sodium:proton antiporter activity"/>
    <property type="evidence" value="ECO:0007669"/>
    <property type="project" value="TreeGrafter"/>
</dbReference>
<evidence type="ECO:0000256" key="3">
    <source>
        <dbReference type="SAM" id="Phobius"/>
    </source>
</evidence>
<comment type="subcellular location">
    <subcellularLocation>
        <location evidence="1">Membrane</location>
        <topology evidence="1">Multi-pass membrane protein</topology>
    </subcellularLocation>
</comment>
<gene>
    <name evidence="4" type="ORF">B0537_07820</name>
</gene>
<dbReference type="EMBL" id="CP019698">
    <property type="protein sequence ID" value="AQS58994.1"/>
    <property type="molecule type" value="Genomic_DNA"/>
</dbReference>
<dbReference type="Proteomes" id="UP000189464">
    <property type="component" value="Chromosome"/>
</dbReference>
<keyword evidence="3" id="KW-0812">Transmembrane</keyword>
<feature type="transmembrane region" description="Helical" evidence="3">
    <location>
        <begin position="69"/>
        <end position="91"/>
    </location>
</feature>
<organism evidence="4 5">
    <name type="scientific">Desulforamulus ferrireducens</name>
    <dbReference type="NCBI Taxonomy" id="1833852"/>
    <lineage>
        <taxon>Bacteria</taxon>
        <taxon>Bacillati</taxon>
        <taxon>Bacillota</taxon>
        <taxon>Clostridia</taxon>
        <taxon>Eubacteriales</taxon>
        <taxon>Peptococcaceae</taxon>
        <taxon>Desulforamulus</taxon>
    </lineage>
</organism>
<protein>
    <submittedName>
        <fullName evidence="4">Na+/H+ antiporter subunit G</fullName>
    </submittedName>
</protein>
<dbReference type="KEGG" id="dfg:B0537_07820"/>
<dbReference type="NCBIfam" id="NF009236">
    <property type="entry name" value="PRK12586.1"/>
    <property type="match status" value="1"/>
</dbReference>
<accession>A0A1S6IW50</accession>
<dbReference type="InterPro" id="IPR005133">
    <property type="entry name" value="PhaG_MnhG_YufB"/>
</dbReference>
<feature type="transmembrane region" description="Helical" evidence="3">
    <location>
        <begin position="42"/>
        <end position="63"/>
    </location>
</feature>